<keyword evidence="1" id="KW-0614">Plasmid</keyword>
<protein>
    <submittedName>
        <fullName evidence="1">Uncharacterized protein</fullName>
    </submittedName>
</protein>
<accession>A0A0G4E6L8</accession>
<sequence>MRQNAGEKRRFFTASIAPTYLVIETREARPDTAKGPIKGRWCAAFSLTN</sequence>
<evidence type="ECO:0000313" key="1">
    <source>
        <dbReference type="EMBL" id="CEK42592.1"/>
    </source>
</evidence>
<dbReference type="AlphaFoldDB" id="A0A0G4E6L8"/>
<reference evidence="1" key="2">
    <citation type="submission" date="2015-06" db="EMBL/GenBank/DDBJ databases">
        <title>Environmentally co-occuring mercury resistance plasmids are genetically and phenotypically diverse and confer variable context-dependent fitness effects.</title>
        <authorList>
            <person name="Hall J.P.J."/>
            <person name="Harrison E."/>
            <person name="Lilley A.K."/>
            <person name="Paterson S."/>
            <person name="Spiers A.J."/>
            <person name="Brockhurst M.A."/>
        </authorList>
    </citation>
    <scope>NUCLEOTIDE SEQUENCE [LARGE SCALE GENOMIC DNA]</scope>
    <source>
        <strain evidence="1">SBW25</strain>
        <plasmid evidence="1">pQBR55</plasmid>
    </source>
</reference>
<dbReference type="EMBL" id="LN713927">
    <property type="protein sequence ID" value="CEK42592.1"/>
    <property type="molecule type" value="Genomic_DNA"/>
</dbReference>
<proteinExistence type="predicted"/>
<geneLocation type="plasmid" evidence="1">
    <name>pQBR55</name>
</geneLocation>
<reference evidence="1" key="1">
    <citation type="submission" date="2014-12" db="EMBL/GenBank/DDBJ databases">
        <authorList>
            <person name="Hall J."/>
        </authorList>
    </citation>
    <scope>NUCLEOTIDE SEQUENCE [LARGE SCALE GENOMIC DNA]</scope>
    <source>
        <strain evidence="1">SBW25</strain>
        <plasmid evidence="1">pQBR55</plasmid>
    </source>
</reference>
<organism evidence="1">
    <name type="scientific">Pseudomonas fluorescens (strain SBW25)</name>
    <dbReference type="NCBI Taxonomy" id="216595"/>
    <lineage>
        <taxon>Bacteria</taxon>
        <taxon>Pseudomonadati</taxon>
        <taxon>Pseudomonadota</taxon>
        <taxon>Gammaproteobacteria</taxon>
        <taxon>Pseudomonadales</taxon>
        <taxon>Pseudomonadaceae</taxon>
        <taxon>Pseudomonas</taxon>
    </lineage>
</organism>
<gene>
    <name evidence="1" type="ORF">PQBR55_0213</name>
</gene>
<name>A0A0G4E6L8_PSEFS</name>